<sequence length="413" mass="48375">MVHSRFIWPMAEMTRNMRELNLKIFEKKAGDKILFQPRIEWWYQWNKTRGTLPEKYKNMSLLEVFDDLGVSIRYYEYYTGLPLTVGVKYNGKVKIKERIKGKNDREILPDNVYPTVTGLPFDMIEEKKEGERTIIISTPKGEMVQKEKLSSDGNWRTTEFPVKTAEDIEKAEWLFRSMSFVFIKDNFERGSEFVEDRGEPQFFLPRSPYQNLSLYWMGTERLIYALADIPDKVERLMRSMDDSYNTLYEDIISYGKVKIVNFGENIDANIISPYYFEKYCIPFYEKRSKKLQESGIYTHIHIDGSFKALLKYLKDLPFDGLEALTPYPQGDVSIEEMREAIGDKVLLDGIPAIMFLSDYPLEKFKSFVEKVMELFCPRLILGISDEVPPPADIKRVAYVSEVVRKVGKDFQKA</sequence>
<dbReference type="GO" id="GO:0006779">
    <property type="term" value="P:porphyrin-containing compound biosynthetic process"/>
    <property type="evidence" value="ECO:0007669"/>
    <property type="project" value="InterPro"/>
</dbReference>
<comment type="caution">
    <text evidence="2">The sequence shown here is derived from an EMBL/GenBank/DDBJ whole genome shotgun (WGS) entry which is preliminary data.</text>
</comment>
<dbReference type="EMBL" id="QMQB01000183">
    <property type="protein sequence ID" value="RLE12128.1"/>
    <property type="molecule type" value="Genomic_DNA"/>
</dbReference>
<evidence type="ECO:0000313" key="3">
    <source>
        <dbReference type="Proteomes" id="UP000267654"/>
    </source>
</evidence>
<feature type="domain" description="Uroporphyrinogen decarboxylase (URO-D)" evidence="1">
    <location>
        <begin position="215"/>
        <end position="405"/>
    </location>
</feature>
<dbReference type="InterPro" id="IPR038071">
    <property type="entry name" value="UROD/MetE-like_sf"/>
</dbReference>
<dbReference type="Proteomes" id="UP000267654">
    <property type="component" value="Unassembled WGS sequence"/>
</dbReference>
<proteinExistence type="predicted"/>
<protein>
    <recommendedName>
        <fullName evidence="1">Uroporphyrinogen decarboxylase (URO-D) domain-containing protein</fullName>
    </recommendedName>
</protein>
<evidence type="ECO:0000313" key="2">
    <source>
        <dbReference type="EMBL" id="RLE12128.1"/>
    </source>
</evidence>
<accession>A0A662DB91</accession>
<reference evidence="2 3" key="1">
    <citation type="submission" date="2018-06" db="EMBL/GenBank/DDBJ databases">
        <title>Extensive metabolic versatility and redundancy in microbially diverse, dynamic hydrothermal sediments.</title>
        <authorList>
            <person name="Dombrowski N."/>
            <person name="Teske A."/>
            <person name="Baker B.J."/>
        </authorList>
    </citation>
    <scope>NUCLEOTIDE SEQUENCE [LARGE SCALE GENOMIC DNA]</scope>
    <source>
        <strain evidence="2">B19_G9</strain>
    </source>
</reference>
<dbReference type="AlphaFoldDB" id="A0A662DB91"/>
<organism evidence="2 3">
    <name type="scientific">Aerophobetes bacterium</name>
    <dbReference type="NCBI Taxonomy" id="2030807"/>
    <lineage>
        <taxon>Bacteria</taxon>
        <taxon>Candidatus Aerophobota</taxon>
    </lineage>
</organism>
<gene>
    <name evidence="2" type="ORF">DRI96_05020</name>
</gene>
<dbReference type="Pfam" id="PF01208">
    <property type="entry name" value="URO-D"/>
    <property type="match status" value="1"/>
</dbReference>
<dbReference type="GO" id="GO:0004853">
    <property type="term" value="F:uroporphyrinogen decarboxylase activity"/>
    <property type="evidence" value="ECO:0007669"/>
    <property type="project" value="InterPro"/>
</dbReference>
<evidence type="ECO:0000259" key="1">
    <source>
        <dbReference type="Pfam" id="PF01208"/>
    </source>
</evidence>
<dbReference type="SUPFAM" id="SSF51726">
    <property type="entry name" value="UROD/MetE-like"/>
    <property type="match status" value="1"/>
</dbReference>
<dbReference type="InterPro" id="IPR000257">
    <property type="entry name" value="Uroporphyrinogen_deCOase"/>
</dbReference>
<name>A0A662DB91_UNCAE</name>
<dbReference type="Gene3D" id="3.20.20.210">
    <property type="match status" value="1"/>
</dbReference>